<protein>
    <submittedName>
        <fullName evidence="2">Uncharacterized protein</fullName>
    </submittedName>
</protein>
<feature type="transmembrane region" description="Helical" evidence="1">
    <location>
        <begin position="6"/>
        <end position="22"/>
    </location>
</feature>
<dbReference type="EMBL" id="FRAF01000003">
    <property type="protein sequence ID" value="SHJ72836.1"/>
    <property type="molecule type" value="Genomic_DNA"/>
</dbReference>
<evidence type="ECO:0000313" key="3">
    <source>
        <dbReference type="Proteomes" id="UP000184016"/>
    </source>
</evidence>
<evidence type="ECO:0000256" key="1">
    <source>
        <dbReference type="SAM" id="Phobius"/>
    </source>
</evidence>
<keyword evidence="3" id="KW-1185">Reference proteome</keyword>
<organism evidence="2 3">
    <name type="scientific">Alicyclobacillus tolerans</name>
    <dbReference type="NCBI Taxonomy" id="90970"/>
    <lineage>
        <taxon>Bacteria</taxon>
        <taxon>Bacillati</taxon>
        <taxon>Bacillota</taxon>
        <taxon>Bacilli</taxon>
        <taxon>Bacillales</taxon>
        <taxon>Alicyclobacillaceae</taxon>
        <taxon>Alicyclobacillus</taxon>
    </lineage>
</organism>
<sequence>MWAGVIASLSGAIVGFFMNFWMEKLRRCREHTKFLNGLYADVNRCLEVELTPYPNELLNRLVFPYLEGAIRDGKIYSLRGDVHKYILQLFYLIDNFHRYCEAEIGLVVDEARALVQTKTEVAQVRDIIRAEALSMLEKSFYTYATLAKQSLNKYYPRLKQKDSLKGRDVSSKSSPL</sequence>
<dbReference type="RefSeq" id="WP_072872953.1">
    <property type="nucleotide sequence ID" value="NZ_FRAF01000003.1"/>
</dbReference>
<name>A0A1M6LNQ4_9BACL</name>
<proteinExistence type="predicted"/>
<accession>A0A1M6LNQ4</accession>
<dbReference type="Proteomes" id="UP000184016">
    <property type="component" value="Unassembled WGS sequence"/>
</dbReference>
<reference evidence="3" key="1">
    <citation type="submission" date="2016-11" db="EMBL/GenBank/DDBJ databases">
        <authorList>
            <person name="Varghese N."/>
            <person name="Submissions S."/>
        </authorList>
    </citation>
    <scope>NUCLEOTIDE SEQUENCE [LARGE SCALE GENOMIC DNA]</scope>
    <source>
        <strain evidence="3">USBA-503</strain>
    </source>
</reference>
<keyword evidence="1" id="KW-0812">Transmembrane</keyword>
<gene>
    <name evidence="2" type="ORF">SAMN05443507_10332</name>
</gene>
<evidence type="ECO:0000313" key="2">
    <source>
        <dbReference type="EMBL" id="SHJ72836.1"/>
    </source>
</evidence>
<dbReference type="AlphaFoldDB" id="A0A1M6LNQ4"/>
<dbReference type="STRING" id="1830138.SAMN05443507_10332"/>
<keyword evidence="1" id="KW-1133">Transmembrane helix</keyword>
<keyword evidence="1" id="KW-0472">Membrane</keyword>